<dbReference type="RefSeq" id="WP_067984145.1">
    <property type="nucleotide sequence ID" value="NZ_VMSD01000006.1"/>
</dbReference>
<evidence type="ECO:0000313" key="1">
    <source>
        <dbReference type="EMBL" id="KAF0845799.1"/>
    </source>
</evidence>
<evidence type="ECO:0000313" key="2">
    <source>
        <dbReference type="Proteomes" id="UP000798951"/>
    </source>
</evidence>
<proteinExistence type="predicted"/>
<gene>
    <name evidence="1" type="ORF">FNL39_106188</name>
</gene>
<comment type="caution">
    <text evidence="1">The sequence shown here is derived from an EMBL/GenBank/DDBJ whole genome shotgun (WGS) entry which is preliminary data.</text>
</comment>
<reference evidence="1 2" key="1">
    <citation type="submission" date="2019-07" db="EMBL/GenBank/DDBJ databases">
        <title>Genomic Encyclopedia of Type Strains, Phase IV (KMG-IV): sequencing the most valuable type-strain genomes for metagenomic binning, comparative biology and taxonomic classification.</title>
        <authorList>
            <person name="Goeker M."/>
        </authorList>
    </citation>
    <scope>NUCLEOTIDE SEQUENCE [LARGE SCALE GENOMIC DNA]</scope>
    <source>
        <strain evidence="1 2">DSM 44831</strain>
    </source>
</reference>
<protein>
    <recommendedName>
        <fullName evidence="3">Excreted virulence factor EspC (Type VII ESX diderm)</fullName>
    </recommendedName>
</protein>
<evidence type="ECO:0008006" key="3">
    <source>
        <dbReference type="Google" id="ProtNLM"/>
    </source>
</evidence>
<keyword evidence="2" id="KW-1185">Reference proteome</keyword>
<dbReference type="Proteomes" id="UP000798951">
    <property type="component" value="Unassembled WGS sequence"/>
</dbReference>
<dbReference type="EMBL" id="VMSD01000006">
    <property type="protein sequence ID" value="KAF0845799.1"/>
    <property type="molecule type" value="Genomic_DNA"/>
</dbReference>
<organism evidence="1 2">
    <name type="scientific">Nocardia caishijiensis</name>
    <dbReference type="NCBI Taxonomy" id="184756"/>
    <lineage>
        <taxon>Bacteria</taxon>
        <taxon>Bacillati</taxon>
        <taxon>Actinomycetota</taxon>
        <taxon>Actinomycetes</taxon>
        <taxon>Mycobacteriales</taxon>
        <taxon>Nocardiaceae</taxon>
        <taxon>Nocardia</taxon>
    </lineage>
</organism>
<accession>A0ABQ6YJ14</accession>
<sequence length="130" mass="14053">MGFGDDGYGRGSALVVCPEEFAGIDRACVEFLEVIERVSEASARIGSQTRWGLGEGDARLISGPALVARFRATADAVCVAMAVHRRIVDDIRDAHRMVHDRMVAADQEWGARITEAEAVPGHSFPTIGDR</sequence>
<name>A0ABQ6YJ14_9NOCA</name>